<dbReference type="PROSITE" id="PS51257">
    <property type="entry name" value="PROKAR_LIPOPROTEIN"/>
    <property type="match status" value="1"/>
</dbReference>
<dbReference type="AlphaFoldDB" id="A0A1G7ZT76"/>
<protein>
    <submittedName>
        <fullName evidence="2">Uncharacterized protein</fullName>
    </submittedName>
</protein>
<dbReference type="EMBL" id="FNCS01000022">
    <property type="protein sequence ID" value="SDH11863.1"/>
    <property type="molecule type" value="Genomic_DNA"/>
</dbReference>
<keyword evidence="1" id="KW-0812">Transmembrane</keyword>
<keyword evidence="1" id="KW-1133">Transmembrane helix</keyword>
<name>A0A1G7ZT76_9HYPH</name>
<feature type="transmembrane region" description="Helical" evidence="1">
    <location>
        <begin position="12"/>
        <end position="42"/>
    </location>
</feature>
<proteinExistence type="predicted"/>
<organism evidence="2 3">
    <name type="scientific">Pelagibacterium luteolum</name>
    <dbReference type="NCBI Taxonomy" id="440168"/>
    <lineage>
        <taxon>Bacteria</taxon>
        <taxon>Pseudomonadati</taxon>
        <taxon>Pseudomonadota</taxon>
        <taxon>Alphaproteobacteria</taxon>
        <taxon>Hyphomicrobiales</taxon>
        <taxon>Devosiaceae</taxon>
        <taxon>Pelagibacterium</taxon>
    </lineage>
</organism>
<accession>A0A1G7ZT76</accession>
<dbReference type="Proteomes" id="UP000199495">
    <property type="component" value="Unassembled WGS sequence"/>
</dbReference>
<sequence length="87" mass="9193">MPAKSKPLFKHATAVGIAFGLACVLLGVACQCLGPLLVSLWFGGRRLVVNDAARSIRYAPVLVLTPAAYDARLSSRIQATIPKGTDK</sequence>
<evidence type="ECO:0000313" key="3">
    <source>
        <dbReference type="Proteomes" id="UP000199495"/>
    </source>
</evidence>
<evidence type="ECO:0000256" key="1">
    <source>
        <dbReference type="SAM" id="Phobius"/>
    </source>
</evidence>
<gene>
    <name evidence="2" type="ORF">SAMN04487974_12246</name>
</gene>
<reference evidence="2 3" key="1">
    <citation type="submission" date="2016-10" db="EMBL/GenBank/DDBJ databases">
        <authorList>
            <person name="de Groot N.N."/>
        </authorList>
    </citation>
    <scope>NUCLEOTIDE SEQUENCE [LARGE SCALE GENOMIC DNA]</scope>
    <source>
        <strain evidence="2 3">CGMCC 1.10267</strain>
    </source>
</reference>
<evidence type="ECO:0000313" key="2">
    <source>
        <dbReference type="EMBL" id="SDH11863.1"/>
    </source>
</evidence>
<keyword evidence="3" id="KW-1185">Reference proteome</keyword>
<keyword evidence="1" id="KW-0472">Membrane</keyword>